<dbReference type="InterPro" id="IPR036116">
    <property type="entry name" value="FN3_sf"/>
</dbReference>
<accession>A0A2S1QT76</accession>
<evidence type="ECO:0000259" key="1">
    <source>
        <dbReference type="PROSITE" id="PS50853"/>
    </source>
</evidence>
<sequence length="1892" mass="194699">MVSGINSWGQTNPVAQAIPYTQDFSGFTGSVTAYPAGWQGWNITGSLASTYPTAVPSTDRALTVGDNTLTAAGIFNMSGKLGIGSTSGTLCSAALAVSTTGYTSVNVSFKAATQRNENTTTARINGLGLQYRVGTTGTFTDVASSEYTSVITSVNTSGTGSIGVSTISVTLPTASENKAVVQLRWVMRDISGSGNRPTLSIDDISVTGTSSGPTVTTTAGSYGPFCANTANNITVNYTTGGTGSFTGTYSVQRSNVGGTFPTDATSNLLTTVTSSAGSITATLPSGLTAGNYRVRVVNSTPATFSSNDNGSNIVLTATVAPDFLVLAAQDKTASSATIKSTVYKFGVCPTTIEKGFVFAKASDNNDPAVGGTGVTKTAVAGVTTIGDFSLAVSGLTAETTYNYKSYFYDGTTYTYSNLSTFTTTGTPPALTAAVGATVDAPFVITFTENAAWRTGISGITVDGTTLAASAYDKTVPGQITFTPSASSLLQSAGTKSIIISSTNYTATPALSQAIGAGAAAKLAITTQPTAPSVNGGTLTAQPVVVVRDQYNNLTTSTASITAAATAATWTLSGTVTISAAAGTATFSGLTASTPTSLTGAAIQFTSPGLTGITSNTFSIPPGNDLCGNATALTVNAAAIPGTNVASTYTTITGVTGRKDVWYTFVAGCTGVYSINVTGTSKDIDMSIHAGGCPVNTTSVATATTFNTSSETLTTTLTSGTIYYIRVYTSTLADETAFNIQVVNTFAPTVTAAAATGISHQAATVSGTATLTACSSAITAYGVEISQTSGFANGSGTQYPGSNLSGGNFSVTLSSLAPNTTYFYRTYATNATGTTYSSPQGTFTTLTTPVSLPYSQSFETATTDFAFGTTGTNKWVIGTGTQNGGTKSMYISNNGSSYAYTISGATTTGTYADLVVDLSAATAATLSFDWKSGGELSGSTVYDYAEVYINNGGADILISSPLEFYGSTTFQNKQILLNSYVGSVVKLRFKWVNDGSGGTGVPIAIDNLSIVASSRPVLTTAAISNLTYNAVTSGGTITNAGGSAITARGVVYATTANPTLSNSSVSAGTGSGTFTSTITGLTDNTTYYVRAYATNATGTSYGNEVTFTTSAVNAPVATAATYDGTAGTTGFIANWNASAAATEYFLDVATTTAFGATVISENFSGCNGNGTSNNIAGSLDTYLQTTGWTGTSVWEGPGNVKLSGGSTAGIITTPTINLSGNGGNSTLTFDVAPFGTDVTSIQVFHAPNGTTFTQVGSNISVGTGGTKTVTITGGTANSKVRIQSSSVNRFYLDNFKISYSTLVTGYDNLSVGNTTSRSVTGLTAGNTYYYRVRAKGPNSTSANSNVITAIAKLSNVWNGTAWTAGTPPTTAHNAIIQGNYNTSGNGTFNAGNLVVNSGTFTIASGTNLTVQNDVINNAGAANFVIENNGNLIQVNDVDNTGAITVQKNSAPIYRLDYAMWSSPVAGETLIGFSPETLSNRFYKYNPLSDQYATVPGSTTFAEGAGYLIRVANTHPAYVNAQTPGTSWHGTFVGTPNNGDVNVAVTPQQSGVSQGYNAVGNPYPSPINIYAFYAANTGTIADASALYFWRKKNDAATSYYARVTKLAYTANTGNAWGDAGGTAFNGAPNTWVINPGQGFIVQATGSTVRFTNAMRVPVNNGQIFRTAQDESEAQISRLWLNLSGQDGFSQAAIGYTDMTTLGLDYGWDGKAFINDGDVTLFSLAGEEALGIQARPSFEASDVVPMGYQATQPGTYTIALDHMDGVFEAGQDIYLQDNLLNITHDLKQGAYEFTTEAGIITNRFNVIYAEPLSTENPTLDANSVIVYKDGNSISINSGTADMTKVSVYDTRGRLLFNAKDINATETVINGLTAEKQVLIVNISTVKGEVSKKIIF</sequence>
<dbReference type="InterPro" id="IPR011432">
    <property type="entry name" value="Shr-like_HID"/>
</dbReference>
<evidence type="ECO:0000313" key="3">
    <source>
        <dbReference type="Proteomes" id="UP000244929"/>
    </source>
</evidence>
<dbReference type="PROSITE" id="PS50853">
    <property type="entry name" value="FN3"/>
    <property type="match status" value="1"/>
</dbReference>
<dbReference type="EMBL" id="CP029186">
    <property type="protein sequence ID" value="AWH83627.1"/>
    <property type="molecule type" value="Genomic_DNA"/>
</dbReference>
<keyword evidence="3" id="KW-1185">Reference proteome</keyword>
<dbReference type="Gene3D" id="2.60.40.10">
    <property type="entry name" value="Immunoglobulins"/>
    <property type="match status" value="2"/>
</dbReference>
<dbReference type="KEGG" id="falb:HYN59_00185"/>
<dbReference type="SUPFAM" id="SSF49265">
    <property type="entry name" value="Fibronectin type III"/>
    <property type="match status" value="2"/>
</dbReference>
<dbReference type="SMART" id="SM00060">
    <property type="entry name" value="FN3"/>
    <property type="match status" value="3"/>
</dbReference>
<reference evidence="2 3" key="1">
    <citation type="submission" date="2018-04" db="EMBL/GenBank/DDBJ databases">
        <title>Genome sequencing of Flavobacterium sp. HYN0059.</title>
        <authorList>
            <person name="Yi H."/>
            <person name="Baek C."/>
        </authorList>
    </citation>
    <scope>NUCLEOTIDE SEQUENCE [LARGE SCALE GENOMIC DNA]</scope>
    <source>
        <strain evidence="2 3">HYN0059</strain>
    </source>
</reference>
<proteinExistence type="predicted"/>
<evidence type="ECO:0000313" key="2">
    <source>
        <dbReference type="EMBL" id="AWH83627.1"/>
    </source>
</evidence>
<gene>
    <name evidence="2" type="ORF">HYN59_00185</name>
</gene>
<dbReference type="Proteomes" id="UP000244929">
    <property type="component" value="Chromosome"/>
</dbReference>
<feature type="domain" description="Fibronectin type-III" evidence="1">
    <location>
        <begin position="746"/>
        <end position="850"/>
    </location>
</feature>
<protein>
    <recommendedName>
        <fullName evidence="1">Fibronectin type-III domain-containing protein</fullName>
    </recommendedName>
</protein>
<dbReference type="NCBIfam" id="NF033708">
    <property type="entry name" value="T9SS_Cterm_ChiA"/>
    <property type="match status" value="1"/>
</dbReference>
<organism evidence="2 3">
    <name type="scientific">Flavobacterium album</name>
    <dbReference type="NCBI Taxonomy" id="2175091"/>
    <lineage>
        <taxon>Bacteria</taxon>
        <taxon>Pseudomonadati</taxon>
        <taxon>Bacteroidota</taxon>
        <taxon>Flavobacteriia</taxon>
        <taxon>Flavobacteriales</taxon>
        <taxon>Flavobacteriaceae</taxon>
        <taxon>Flavobacterium</taxon>
    </lineage>
</organism>
<dbReference type="Pfam" id="PF07550">
    <property type="entry name" value="Shr-like_HID"/>
    <property type="match status" value="1"/>
</dbReference>
<name>A0A2S1QT76_9FLAO</name>
<dbReference type="InterPro" id="IPR003961">
    <property type="entry name" value="FN3_dom"/>
</dbReference>
<dbReference type="InterPro" id="IPR013783">
    <property type="entry name" value="Ig-like_fold"/>
</dbReference>